<dbReference type="EMBL" id="KB870814">
    <property type="protein sequence ID" value="EOA12352.1"/>
    <property type="molecule type" value="Genomic_DNA"/>
</dbReference>
<evidence type="ECO:0000259" key="2">
    <source>
        <dbReference type="Pfam" id="PF09331"/>
    </source>
</evidence>
<name>R0ETF0_9BRAS</name>
<protein>
    <recommendedName>
        <fullName evidence="2">DUF1985 domain-containing protein</fullName>
    </recommendedName>
</protein>
<feature type="domain" description="DUF1985" evidence="2">
    <location>
        <begin position="1"/>
        <end position="65"/>
    </location>
</feature>
<evidence type="ECO:0000313" key="4">
    <source>
        <dbReference type="Proteomes" id="UP000029121"/>
    </source>
</evidence>
<dbReference type="InterPro" id="IPR015410">
    <property type="entry name" value="DUF1985"/>
</dbReference>
<organism evidence="3 4">
    <name type="scientific">Capsella rubella</name>
    <dbReference type="NCBI Taxonomy" id="81985"/>
    <lineage>
        <taxon>Eukaryota</taxon>
        <taxon>Viridiplantae</taxon>
        <taxon>Streptophyta</taxon>
        <taxon>Embryophyta</taxon>
        <taxon>Tracheophyta</taxon>
        <taxon>Spermatophyta</taxon>
        <taxon>Magnoliopsida</taxon>
        <taxon>eudicotyledons</taxon>
        <taxon>Gunneridae</taxon>
        <taxon>Pentapetalae</taxon>
        <taxon>rosids</taxon>
        <taxon>malvids</taxon>
        <taxon>Brassicales</taxon>
        <taxon>Brassicaceae</taxon>
        <taxon>Camelineae</taxon>
        <taxon>Capsella</taxon>
    </lineage>
</organism>
<feature type="region of interest" description="Disordered" evidence="1">
    <location>
        <begin position="85"/>
        <end position="106"/>
    </location>
</feature>
<evidence type="ECO:0000313" key="3">
    <source>
        <dbReference type="EMBL" id="EOA12352.1"/>
    </source>
</evidence>
<dbReference type="Pfam" id="PF09331">
    <property type="entry name" value="DUF1985"/>
    <property type="match status" value="1"/>
</dbReference>
<dbReference type="AlphaFoldDB" id="R0ETF0"/>
<evidence type="ECO:0000256" key="1">
    <source>
        <dbReference type="SAM" id="MobiDB-lite"/>
    </source>
</evidence>
<dbReference type="Proteomes" id="UP000029121">
    <property type="component" value="Unassembled WGS sequence"/>
</dbReference>
<keyword evidence="4" id="KW-1185">Reference proteome</keyword>
<accession>R0ETF0</accession>
<gene>
    <name evidence="3" type="ORF">CARUB_v10007888mg</name>
</gene>
<reference evidence="4" key="1">
    <citation type="journal article" date="2013" name="Nat. Genet.">
        <title>The Capsella rubella genome and the genomic consequences of rapid mating system evolution.</title>
        <authorList>
            <person name="Slotte T."/>
            <person name="Hazzouri K.M."/>
            <person name="Agren J.A."/>
            <person name="Koenig D."/>
            <person name="Maumus F."/>
            <person name="Guo Y.L."/>
            <person name="Steige K."/>
            <person name="Platts A.E."/>
            <person name="Escobar J.S."/>
            <person name="Newman L.K."/>
            <person name="Wang W."/>
            <person name="Mandakova T."/>
            <person name="Vello E."/>
            <person name="Smith L.M."/>
            <person name="Henz S.R."/>
            <person name="Steffen J."/>
            <person name="Takuno S."/>
            <person name="Brandvain Y."/>
            <person name="Coop G."/>
            <person name="Andolfatto P."/>
            <person name="Hu T.T."/>
            <person name="Blanchette M."/>
            <person name="Clark R.M."/>
            <person name="Quesneville H."/>
            <person name="Nordborg M."/>
            <person name="Gaut B.S."/>
            <person name="Lysak M.A."/>
            <person name="Jenkins J."/>
            <person name="Grimwood J."/>
            <person name="Chapman J."/>
            <person name="Prochnik S."/>
            <person name="Shu S."/>
            <person name="Rokhsar D."/>
            <person name="Schmutz J."/>
            <person name="Weigel D."/>
            <person name="Wright S.I."/>
        </authorList>
    </citation>
    <scope>NUCLEOTIDE SEQUENCE [LARGE SCALE GENOMIC DNA]</scope>
    <source>
        <strain evidence="4">cv. Monte Gargano</strain>
    </source>
</reference>
<proteinExistence type="predicted"/>
<sequence length="317" mass="34926">MLKNKIVEDKEMQRIYICLALVDGFLVPTSHYPKIVKEHVEMAEDMNFFLSYPWVRLSFEMMMKSIKERDVEQLATTLILQAAPAIQEGSPSEEPDCSDSDGGPVADVGHPSAVPLKIANARRLDGNFELLVDPIICLDLELENEDDLTWEDDLEDPAVDNILELAPKKQKRGVKAKISCARKGQIAPPSQPARKTAQRLSSGAVSGLTGTCNLATMSRLLDSKLVALEDRIIKGVTNWFLKNPNILVESARTLAKEGSADKQAAVPPPPAPTVNGVNETQTALDAQNVIDLDIFGNSIMEILKCYSPNQTEVWNLY</sequence>